<comment type="caution">
    <text evidence="1">The sequence shown here is derived from an EMBL/GenBank/DDBJ whole genome shotgun (WGS) entry which is preliminary data.</text>
</comment>
<dbReference type="EMBL" id="CM037160">
    <property type="protein sequence ID" value="KAH7841803.1"/>
    <property type="molecule type" value="Genomic_DNA"/>
</dbReference>
<dbReference type="Proteomes" id="UP000828048">
    <property type="component" value="Chromosome 10"/>
</dbReference>
<sequence length="132" mass="15767">MQVFTRSYIDMEKRLKVWTYKEGEPPLFHIGPMQDMYSIEGQFIDEIQSEKSPFRAQHPDEATLFFLPVSIARIVKYLYKPQFDFALDRLQNVVTDYVTIVSKKYEYWNRSSGADHFFVSCHDWVCISFFKL</sequence>
<keyword evidence="2" id="KW-1185">Reference proteome</keyword>
<evidence type="ECO:0000313" key="1">
    <source>
        <dbReference type="EMBL" id="KAH7841803.1"/>
    </source>
</evidence>
<name>A0ACB7XN35_9ERIC</name>
<organism evidence="1 2">
    <name type="scientific">Vaccinium darrowii</name>
    <dbReference type="NCBI Taxonomy" id="229202"/>
    <lineage>
        <taxon>Eukaryota</taxon>
        <taxon>Viridiplantae</taxon>
        <taxon>Streptophyta</taxon>
        <taxon>Embryophyta</taxon>
        <taxon>Tracheophyta</taxon>
        <taxon>Spermatophyta</taxon>
        <taxon>Magnoliopsida</taxon>
        <taxon>eudicotyledons</taxon>
        <taxon>Gunneridae</taxon>
        <taxon>Pentapetalae</taxon>
        <taxon>asterids</taxon>
        <taxon>Ericales</taxon>
        <taxon>Ericaceae</taxon>
        <taxon>Vaccinioideae</taxon>
        <taxon>Vaccinieae</taxon>
        <taxon>Vaccinium</taxon>
    </lineage>
</organism>
<proteinExistence type="predicted"/>
<accession>A0ACB7XN35</accession>
<evidence type="ECO:0000313" key="2">
    <source>
        <dbReference type="Proteomes" id="UP000828048"/>
    </source>
</evidence>
<gene>
    <name evidence="1" type="ORF">Vadar_034523</name>
</gene>
<protein>
    <submittedName>
        <fullName evidence="1">Uncharacterized protein</fullName>
    </submittedName>
</protein>
<reference evidence="1 2" key="1">
    <citation type="journal article" date="2021" name="Hortic Res">
        <title>High-quality reference genome and annotation aids understanding of berry development for evergreen blueberry (Vaccinium darrowii).</title>
        <authorList>
            <person name="Yu J."/>
            <person name="Hulse-Kemp A.M."/>
            <person name="Babiker E."/>
            <person name="Staton M."/>
        </authorList>
    </citation>
    <scope>NUCLEOTIDE SEQUENCE [LARGE SCALE GENOMIC DNA]</scope>
    <source>
        <strain evidence="2">cv. NJ 8807/NJ 8810</strain>
        <tissue evidence="1">Young leaf</tissue>
    </source>
</reference>